<reference evidence="3" key="1">
    <citation type="submission" date="2020-07" db="EMBL/GenBank/DDBJ databases">
        <title>Genome sequence and genetic diversity analysis of an under-domesticated orphan crop, white fonio (Digitaria exilis).</title>
        <authorList>
            <person name="Bennetzen J.L."/>
            <person name="Chen S."/>
            <person name="Ma X."/>
            <person name="Wang X."/>
            <person name="Yssel A.E.J."/>
            <person name="Chaluvadi S.R."/>
            <person name="Johnson M."/>
            <person name="Gangashetty P."/>
            <person name="Hamidou F."/>
            <person name="Sanogo M.D."/>
            <person name="Zwaenepoel A."/>
            <person name="Wallace J."/>
            <person name="Van De Peer Y."/>
            <person name="Van Deynze A."/>
        </authorList>
    </citation>
    <scope>NUCLEOTIDE SEQUENCE</scope>
    <source>
        <tissue evidence="3">Leaves</tissue>
    </source>
</reference>
<evidence type="ECO:0000313" key="4">
    <source>
        <dbReference type="Proteomes" id="UP000636709"/>
    </source>
</evidence>
<feature type="domain" description="BUB1 N-terminal" evidence="2">
    <location>
        <begin position="43"/>
        <end position="135"/>
    </location>
</feature>
<dbReference type="SMART" id="SM00777">
    <property type="entry name" value="Mad3_BUB1_I"/>
    <property type="match status" value="1"/>
</dbReference>
<name>A0A835AY01_9POAL</name>
<dbReference type="Pfam" id="PF08311">
    <property type="entry name" value="Mad3_BUB1_I"/>
    <property type="match status" value="1"/>
</dbReference>
<proteinExistence type="predicted"/>
<evidence type="ECO:0000256" key="1">
    <source>
        <dbReference type="SAM" id="MobiDB-lite"/>
    </source>
</evidence>
<feature type="region of interest" description="Disordered" evidence="1">
    <location>
        <begin position="1"/>
        <end position="29"/>
    </location>
</feature>
<dbReference type="Gene3D" id="1.25.40.430">
    <property type="match status" value="1"/>
</dbReference>
<protein>
    <recommendedName>
        <fullName evidence="2">BUB1 N-terminal domain-containing protein</fullName>
    </recommendedName>
</protein>
<dbReference type="InterPro" id="IPR013212">
    <property type="entry name" value="Mad3/Bub1_I"/>
</dbReference>
<dbReference type="Proteomes" id="UP000636709">
    <property type="component" value="Unassembled WGS sequence"/>
</dbReference>
<sequence>MAGGPYPSHGPSPRLVGNQNQSGAMAAAAAAGAEQEKELLSSVVSDIRCYSGSDPLRPWLRGMRKMERALPPATLHEKLPRFLQKCAQEFQDDARYRDDPCYLRVWIQLVSCPLTLRLLQSAVSTPFFFPFTTCL</sequence>
<dbReference type="OrthoDB" id="248495at2759"/>
<evidence type="ECO:0000259" key="2">
    <source>
        <dbReference type="PROSITE" id="PS51489"/>
    </source>
</evidence>
<keyword evidence="4" id="KW-1185">Reference proteome</keyword>
<dbReference type="AlphaFoldDB" id="A0A835AY01"/>
<organism evidence="3 4">
    <name type="scientific">Digitaria exilis</name>
    <dbReference type="NCBI Taxonomy" id="1010633"/>
    <lineage>
        <taxon>Eukaryota</taxon>
        <taxon>Viridiplantae</taxon>
        <taxon>Streptophyta</taxon>
        <taxon>Embryophyta</taxon>
        <taxon>Tracheophyta</taxon>
        <taxon>Spermatophyta</taxon>
        <taxon>Magnoliopsida</taxon>
        <taxon>Liliopsida</taxon>
        <taxon>Poales</taxon>
        <taxon>Poaceae</taxon>
        <taxon>PACMAD clade</taxon>
        <taxon>Panicoideae</taxon>
        <taxon>Panicodae</taxon>
        <taxon>Paniceae</taxon>
        <taxon>Anthephorinae</taxon>
        <taxon>Digitaria</taxon>
    </lineage>
</organism>
<dbReference type="PROSITE" id="PS51489">
    <property type="entry name" value="BUB1_N"/>
    <property type="match status" value="1"/>
</dbReference>
<accession>A0A835AY01</accession>
<dbReference type="EMBL" id="JACEFO010002238">
    <property type="protein sequence ID" value="KAF8671628.1"/>
    <property type="molecule type" value="Genomic_DNA"/>
</dbReference>
<gene>
    <name evidence="3" type="ORF">HU200_049955</name>
</gene>
<dbReference type="GO" id="GO:0004672">
    <property type="term" value="F:protein kinase activity"/>
    <property type="evidence" value="ECO:0007669"/>
    <property type="project" value="TreeGrafter"/>
</dbReference>
<dbReference type="InterPro" id="IPR015661">
    <property type="entry name" value="Bub1/Mad3"/>
</dbReference>
<comment type="caution">
    <text evidence="3">The sequence shown here is derived from an EMBL/GenBank/DDBJ whole genome shotgun (WGS) entry which is preliminary data.</text>
</comment>
<dbReference type="PANTHER" id="PTHR14030">
    <property type="entry name" value="MITOTIC CHECKPOINT SERINE/THREONINE-PROTEIN KINASE BUB1"/>
    <property type="match status" value="1"/>
</dbReference>
<evidence type="ECO:0000313" key="3">
    <source>
        <dbReference type="EMBL" id="KAF8671628.1"/>
    </source>
</evidence>
<dbReference type="GO" id="GO:0007094">
    <property type="term" value="P:mitotic spindle assembly checkpoint signaling"/>
    <property type="evidence" value="ECO:0007669"/>
    <property type="project" value="InterPro"/>
</dbReference>
<dbReference type="PANTHER" id="PTHR14030:SF2">
    <property type="entry name" value="OS11G0128700 PROTEIN"/>
    <property type="match status" value="1"/>
</dbReference>
<dbReference type="GO" id="GO:0051754">
    <property type="term" value="P:meiotic sister chromatid cohesion, centromeric"/>
    <property type="evidence" value="ECO:0007669"/>
    <property type="project" value="TreeGrafter"/>
</dbReference>